<dbReference type="InterPro" id="IPR011047">
    <property type="entry name" value="Quinoprotein_ADH-like_sf"/>
</dbReference>
<evidence type="ECO:0000259" key="1">
    <source>
        <dbReference type="Pfam" id="PF13360"/>
    </source>
</evidence>
<dbReference type="OrthoDB" id="256964at2"/>
<reference evidence="2 3" key="1">
    <citation type="submission" date="2019-02" db="EMBL/GenBank/DDBJ databases">
        <title>Deep-cultivation of Planctomycetes and their phenomic and genomic characterization uncovers novel biology.</title>
        <authorList>
            <person name="Wiegand S."/>
            <person name="Jogler M."/>
            <person name="Boedeker C."/>
            <person name="Pinto D."/>
            <person name="Vollmers J."/>
            <person name="Rivas-Marin E."/>
            <person name="Kohn T."/>
            <person name="Peeters S.H."/>
            <person name="Heuer A."/>
            <person name="Rast P."/>
            <person name="Oberbeckmann S."/>
            <person name="Bunk B."/>
            <person name="Jeske O."/>
            <person name="Meyerdierks A."/>
            <person name="Storesund J.E."/>
            <person name="Kallscheuer N."/>
            <person name="Luecker S."/>
            <person name="Lage O.M."/>
            <person name="Pohl T."/>
            <person name="Merkel B.J."/>
            <person name="Hornburger P."/>
            <person name="Mueller R.-W."/>
            <person name="Bruemmer F."/>
            <person name="Labrenz M."/>
            <person name="Spormann A.M."/>
            <person name="Op den Camp H."/>
            <person name="Overmann J."/>
            <person name="Amann R."/>
            <person name="Jetten M.S.M."/>
            <person name="Mascher T."/>
            <person name="Medema M.H."/>
            <person name="Devos D.P."/>
            <person name="Kaster A.-K."/>
            <person name="Ovreas L."/>
            <person name="Rohde M."/>
            <person name="Galperin M.Y."/>
            <person name="Jogler C."/>
        </authorList>
    </citation>
    <scope>NUCLEOTIDE SEQUENCE [LARGE SCALE GENOMIC DNA]</scope>
    <source>
        <strain evidence="2 3">ETA_A1</strain>
    </source>
</reference>
<feature type="domain" description="Pyrrolo-quinoline quinone repeat" evidence="1">
    <location>
        <begin position="123"/>
        <end position="377"/>
    </location>
</feature>
<accession>A0A517XVT2</accession>
<dbReference type="SUPFAM" id="SSF50998">
    <property type="entry name" value="Quinoprotein alcohol dehydrogenase-like"/>
    <property type="match status" value="1"/>
</dbReference>
<dbReference type="InterPro" id="IPR015943">
    <property type="entry name" value="WD40/YVTN_repeat-like_dom_sf"/>
</dbReference>
<dbReference type="AlphaFoldDB" id="A0A517XVT2"/>
<dbReference type="Gene3D" id="2.40.10.480">
    <property type="match status" value="1"/>
</dbReference>
<protein>
    <submittedName>
        <fullName evidence="2">Outer membrane biogenesis protein BamB</fullName>
    </submittedName>
</protein>
<keyword evidence="3" id="KW-1185">Reference proteome</keyword>
<name>A0A517XVT2_9BACT</name>
<dbReference type="Gene3D" id="2.130.10.10">
    <property type="entry name" value="YVTN repeat-like/Quinoprotein amine dehydrogenase"/>
    <property type="match status" value="1"/>
</dbReference>
<dbReference type="KEGG" id="uli:ETAA1_35540"/>
<dbReference type="EMBL" id="CP036273">
    <property type="protein sequence ID" value="QDU21584.1"/>
    <property type="molecule type" value="Genomic_DNA"/>
</dbReference>
<evidence type="ECO:0000313" key="3">
    <source>
        <dbReference type="Proteomes" id="UP000319576"/>
    </source>
</evidence>
<sequence length="457" mass="48796">MTTRRGVRATALTAAVLVVLGASGYVVHRAGVFTRWFARDTENAAEIEQLRHAPPAAPRAAVGGGWPQFLGPNRDGHAPAGPFRTDWEKRPPEKLWSAPVGGGYSSFAVVGGKLYTQDRQGSSERVVCLDAATGASVWEHTYPASYDGIGFDAGPRATPTVDGDRVYTVGASGLMHCLEAAPGQAPRVVWKHDLPGEFNGRTPQWGYACSPLLDGDTVVVQPGGRKGSVAAFDRATGLIRWTAGTNPAGYSSPSVATVQGVRAVFALTGDTLLCLRSDGTLMGSYPWPTQHQGNIATPLVLDDYVFISAAYGTGCALLRLKPDADRLRLEPVYSKRNKPLRTHHGTAVAVGRHLYAFDGTNDEARLVCFSLIDGATVEGWEAPRVRNGKIVAVGGYLVILTQTGDLILVQATPDEYRPVATVPLGFSGHQNWALPVVADGRLYVRGPDRIECFNVAP</sequence>
<proteinExistence type="predicted"/>
<evidence type="ECO:0000313" key="2">
    <source>
        <dbReference type="EMBL" id="QDU21584.1"/>
    </source>
</evidence>
<dbReference type="RefSeq" id="WP_145240634.1">
    <property type="nucleotide sequence ID" value="NZ_CP036273.1"/>
</dbReference>
<gene>
    <name evidence="2" type="ORF">ETAA1_35540</name>
</gene>
<organism evidence="2 3">
    <name type="scientific">Urbifossiella limnaea</name>
    <dbReference type="NCBI Taxonomy" id="2528023"/>
    <lineage>
        <taxon>Bacteria</taxon>
        <taxon>Pseudomonadati</taxon>
        <taxon>Planctomycetota</taxon>
        <taxon>Planctomycetia</taxon>
        <taxon>Gemmatales</taxon>
        <taxon>Gemmataceae</taxon>
        <taxon>Urbifossiella</taxon>
    </lineage>
</organism>
<dbReference type="PANTHER" id="PTHR34512">
    <property type="entry name" value="CELL SURFACE PROTEIN"/>
    <property type="match status" value="1"/>
</dbReference>
<dbReference type="PANTHER" id="PTHR34512:SF30">
    <property type="entry name" value="OUTER MEMBRANE PROTEIN ASSEMBLY FACTOR BAMB"/>
    <property type="match status" value="1"/>
</dbReference>
<dbReference type="Proteomes" id="UP000319576">
    <property type="component" value="Chromosome"/>
</dbReference>
<dbReference type="InterPro" id="IPR002372">
    <property type="entry name" value="PQQ_rpt_dom"/>
</dbReference>
<dbReference type="Pfam" id="PF13360">
    <property type="entry name" value="PQQ_2"/>
    <property type="match status" value="1"/>
</dbReference>